<dbReference type="EMBL" id="CP021965">
    <property type="protein sequence ID" value="AWV32893.1"/>
    <property type="molecule type" value="Genomic_DNA"/>
</dbReference>
<accession>A0AAD0P2L6</accession>
<feature type="transmembrane region" description="Helical" evidence="1">
    <location>
        <begin position="12"/>
        <end position="31"/>
    </location>
</feature>
<evidence type="ECO:0000256" key="1">
    <source>
        <dbReference type="SAM" id="Phobius"/>
    </source>
</evidence>
<reference evidence="2 3" key="1">
    <citation type="submission" date="2017-06" db="EMBL/GenBank/DDBJ databases">
        <title>Complete genome sequence of Paenibacillus odorifer CBA7130.</title>
        <authorList>
            <person name="Nam Y.-D."/>
            <person name="Kang J."/>
            <person name="Chung W.-H."/>
        </authorList>
    </citation>
    <scope>NUCLEOTIDE SEQUENCE [LARGE SCALE GENOMIC DNA]</scope>
    <source>
        <strain evidence="2 3">CBA7130</strain>
    </source>
</reference>
<protein>
    <submittedName>
        <fullName evidence="2">Uncharacterized protein</fullName>
    </submittedName>
</protein>
<organism evidence="2 3">
    <name type="scientific">Paenibacillus odorifer</name>
    <dbReference type="NCBI Taxonomy" id="189426"/>
    <lineage>
        <taxon>Bacteria</taxon>
        <taxon>Bacillati</taxon>
        <taxon>Bacillota</taxon>
        <taxon>Bacilli</taxon>
        <taxon>Bacillales</taxon>
        <taxon>Paenibacillaceae</taxon>
        <taxon>Paenibacillus</taxon>
    </lineage>
</organism>
<keyword evidence="1" id="KW-0812">Transmembrane</keyword>
<name>A0AAD0P2L6_9BACL</name>
<sequence>MKGESRSTRMKALLQVTIVVFLHLIIIYLLGMKTGKLEVEVVKQMFIMYAAPIILLNVSCKIALKTEKLRYNISWLVISIVPSTRILFYLKELQGKESRGSGVVDLSFFDMKPDFDPAFDHISLIYLFPMIYFCIQLVLIFLLLIMIVTKEKSIAD</sequence>
<dbReference type="AlphaFoldDB" id="A0AAD0P2L6"/>
<gene>
    <name evidence="2" type="ORF">CD191_09835</name>
</gene>
<keyword evidence="1" id="KW-0472">Membrane</keyword>
<feature type="transmembrane region" description="Helical" evidence="1">
    <location>
        <begin position="124"/>
        <end position="148"/>
    </location>
</feature>
<evidence type="ECO:0000313" key="3">
    <source>
        <dbReference type="Proteomes" id="UP000249163"/>
    </source>
</evidence>
<proteinExistence type="predicted"/>
<evidence type="ECO:0000313" key="2">
    <source>
        <dbReference type="EMBL" id="AWV32893.1"/>
    </source>
</evidence>
<dbReference type="Proteomes" id="UP000249163">
    <property type="component" value="Chromosome"/>
</dbReference>
<feature type="transmembrane region" description="Helical" evidence="1">
    <location>
        <begin position="71"/>
        <end position="90"/>
    </location>
</feature>
<keyword evidence="1" id="KW-1133">Transmembrane helix</keyword>
<dbReference type="RefSeq" id="WP_111503350.1">
    <property type="nucleotide sequence ID" value="NZ_CP021965.1"/>
</dbReference>
<feature type="transmembrane region" description="Helical" evidence="1">
    <location>
        <begin position="46"/>
        <end position="64"/>
    </location>
</feature>